<dbReference type="Proteomes" id="UP000887579">
    <property type="component" value="Unplaced"/>
</dbReference>
<evidence type="ECO:0000313" key="2">
    <source>
        <dbReference type="WBParaSite" id="ES5_v2.g17809.t1"/>
    </source>
</evidence>
<protein>
    <submittedName>
        <fullName evidence="2">Uncharacterized protein</fullName>
    </submittedName>
</protein>
<evidence type="ECO:0000313" key="1">
    <source>
        <dbReference type="Proteomes" id="UP000887579"/>
    </source>
</evidence>
<dbReference type="WBParaSite" id="ES5_v2.g17809.t1">
    <property type="protein sequence ID" value="ES5_v2.g17809.t1"/>
    <property type="gene ID" value="ES5_v2.g17809"/>
</dbReference>
<name>A0AC34FKG5_9BILA</name>
<accession>A0AC34FKG5</accession>
<sequence length="338" mass="38607">MSRLYSNLPLVEIVEKYFERYDACEDPEEKRQMLKVVENFYIGFSESKQKITLNGLQHGVIFRVMQHCYRTTTGAGNQSKICVALLTNFFNSIKDKFTMPFSDISKLFVKENYYKFRVVYAEGFQQNTAIFTESSAIAIGNPILSGNTLISNFGLLEKAGLEASYLYGANFVNNIESYGTSVNFDLLQYSYQCQKPTLQHEETTMSYLNANKLAPEALQYLSLLHTTPKKFCDQLLPDQVLHQVTKLKCAFFPPGTKANFYITNSFITQAEDMYISCNKLPPRGIIDKNESILKKIIRDELIIGNLEIIVPETTFLTAYVAREIPTAAFAEAYNKYYK</sequence>
<proteinExistence type="predicted"/>
<reference evidence="2" key="1">
    <citation type="submission" date="2022-11" db="UniProtKB">
        <authorList>
            <consortium name="WormBaseParasite"/>
        </authorList>
    </citation>
    <scope>IDENTIFICATION</scope>
</reference>
<organism evidence="1 2">
    <name type="scientific">Panagrolaimus sp. ES5</name>
    <dbReference type="NCBI Taxonomy" id="591445"/>
    <lineage>
        <taxon>Eukaryota</taxon>
        <taxon>Metazoa</taxon>
        <taxon>Ecdysozoa</taxon>
        <taxon>Nematoda</taxon>
        <taxon>Chromadorea</taxon>
        <taxon>Rhabditida</taxon>
        <taxon>Tylenchina</taxon>
        <taxon>Panagrolaimomorpha</taxon>
        <taxon>Panagrolaimoidea</taxon>
        <taxon>Panagrolaimidae</taxon>
        <taxon>Panagrolaimus</taxon>
    </lineage>
</organism>